<dbReference type="EMBL" id="BNCO01000016">
    <property type="protein sequence ID" value="GIL53738.1"/>
    <property type="molecule type" value="Genomic_DNA"/>
</dbReference>
<dbReference type="AlphaFoldDB" id="A0A8J4B450"/>
<keyword evidence="2" id="KW-1185">Reference proteome</keyword>
<organism evidence="1 2">
    <name type="scientific">Volvox africanus</name>
    <dbReference type="NCBI Taxonomy" id="51714"/>
    <lineage>
        <taxon>Eukaryota</taxon>
        <taxon>Viridiplantae</taxon>
        <taxon>Chlorophyta</taxon>
        <taxon>core chlorophytes</taxon>
        <taxon>Chlorophyceae</taxon>
        <taxon>CS clade</taxon>
        <taxon>Chlamydomonadales</taxon>
        <taxon>Volvocaceae</taxon>
        <taxon>Volvox</taxon>
    </lineage>
</organism>
<comment type="caution">
    <text evidence="1">The sequence shown here is derived from an EMBL/GenBank/DDBJ whole genome shotgun (WGS) entry which is preliminary data.</text>
</comment>
<sequence>TVQLLSALQEALLSRLLPSLVACKAPLAGPAAAGGFRHLGPSTALADGAPEAMPSATAAPGGGGNSAVGLLVNAHPAAALLCRAAADLAVAASEPIAGAPHPCTTGGTGEDNRLKPVRRAADNGDGCGGHEPLKQLVALCCEMLAGSAEIEKEAEAGARGSGGGLSVGQLAASYTLTAVCIALARDLGASWDGKARQ</sequence>
<protein>
    <submittedName>
        <fullName evidence="1">Uncharacterized protein</fullName>
    </submittedName>
</protein>
<gene>
    <name evidence="1" type="ORF">Vafri_9340</name>
</gene>
<evidence type="ECO:0000313" key="2">
    <source>
        <dbReference type="Proteomes" id="UP000747399"/>
    </source>
</evidence>
<feature type="non-terminal residue" evidence="1">
    <location>
        <position position="197"/>
    </location>
</feature>
<feature type="non-terminal residue" evidence="1">
    <location>
        <position position="1"/>
    </location>
</feature>
<reference evidence="1" key="1">
    <citation type="journal article" date="2021" name="Proc. Natl. Acad. Sci. U.S.A.">
        <title>Three genomes in the algal genus Volvox reveal the fate of a haploid sex-determining region after a transition to homothallism.</title>
        <authorList>
            <person name="Yamamoto K."/>
            <person name="Hamaji T."/>
            <person name="Kawai-Toyooka H."/>
            <person name="Matsuzaki R."/>
            <person name="Takahashi F."/>
            <person name="Nishimura Y."/>
            <person name="Kawachi M."/>
            <person name="Noguchi H."/>
            <person name="Minakuchi Y."/>
            <person name="Umen J.G."/>
            <person name="Toyoda A."/>
            <person name="Nozaki H."/>
        </authorList>
    </citation>
    <scope>NUCLEOTIDE SEQUENCE</scope>
    <source>
        <strain evidence="1">NIES-3780</strain>
    </source>
</reference>
<name>A0A8J4B450_9CHLO</name>
<evidence type="ECO:0000313" key="1">
    <source>
        <dbReference type="EMBL" id="GIL53738.1"/>
    </source>
</evidence>
<accession>A0A8J4B450</accession>
<proteinExistence type="predicted"/>
<dbReference type="Proteomes" id="UP000747399">
    <property type="component" value="Unassembled WGS sequence"/>
</dbReference>